<proteinExistence type="predicted"/>
<dbReference type="EMBL" id="LAZR01012935">
    <property type="protein sequence ID" value="KKM24389.1"/>
    <property type="molecule type" value="Genomic_DNA"/>
</dbReference>
<comment type="caution">
    <text evidence="1">The sequence shown here is derived from an EMBL/GenBank/DDBJ whole genome shotgun (WGS) entry which is preliminary data.</text>
</comment>
<gene>
    <name evidence="1" type="ORF">LCGC14_1605630</name>
</gene>
<organism evidence="1">
    <name type="scientific">marine sediment metagenome</name>
    <dbReference type="NCBI Taxonomy" id="412755"/>
    <lineage>
        <taxon>unclassified sequences</taxon>
        <taxon>metagenomes</taxon>
        <taxon>ecological metagenomes</taxon>
    </lineage>
</organism>
<accession>A0A0F9IWH0</accession>
<dbReference type="AlphaFoldDB" id="A0A0F9IWH0"/>
<evidence type="ECO:0000313" key="1">
    <source>
        <dbReference type="EMBL" id="KKM24389.1"/>
    </source>
</evidence>
<name>A0A0F9IWH0_9ZZZZ</name>
<protein>
    <submittedName>
        <fullName evidence="1">Uncharacterized protein</fullName>
    </submittedName>
</protein>
<sequence>MKKKIIYISLLLVISMVMVSAELPTRGQTNWDVPLNEYLNESMEGNGTLRDGIVESRMLNEDITLSVFEDDVGYLTGMPDSWNSESNAVYIQPGVDSTGRVRFFQNTTGSPLLSGYGYNPVTESSPWWYFGMFDYTGVDGYMRTILGASGGYDDVAAKIEIQSPYQVRITGVDSIIDTANVRIAASTDIQIHPRTVAETDSIGYLIIDTVGEVRGADVELSTNAGDLVLNPAGDVMVDGGYTGTCAAGTDIIVVGGIITGCV</sequence>
<reference evidence="1" key="1">
    <citation type="journal article" date="2015" name="Nature">
        <title>Complex archaea that bridge the gap between prokaryotes and eukaryotes.</title>
        <authorList>
            <person name="Spang A."/>
            <person name="Saw J.H."/>
            <person name="Jorgensen S.L."/>
            <person name="Zaremba-Niedzwiedzka K."/>
            <person name="Martijn J."/>
            <person name="Lind A.E."/>
            <person name="van Eijk R."/>
            <person name="Schleper C."/>
            <person name="Guy L."/>
            <person name="Ettema T.J."/>
        </authorList>
    </citation>
    <scope>NUCLEOTIDE SEQUENCE</scope>
</reference>